<keyword evidence="3" id="KW-0240">DNA-directed RNA polymerase</keyword>
<reference evidence="9" key="2">
    <citation type="submission" date="2014-06" db="EMBL/GenBank/DDBJ databases">
        <title>The complete genome of Blastobotrys (Arxula) adeninivorans LS3 - a yeast of biotechnological interest.</title>
        <authorList>
            <person name="Kunze G."/>
            <person name="Gaillardin C."/>
            <person name="Czernicka M."/>
            <person name="Durrens P."/>
            <person name="Martin T."/>
            <person name="Boer E."/>
            <person name="Gabaldon T."/>
            <person name="Cruz J."/>
            <person name="Talla E."/>
            <person name="Marck C."/>
            <person name="Goffeau A."/>
            <person name="Barbe V."/>
            <person name="Baret P."/>
            <person name="Baronian K."/>
            <person name="Beier S."/>
            <person name="Bleykasten C."/>
            <person name="Bode R."/>
            <person name="Casaregola S."/>
            <person name="Despons L."/>
            <person name="Fairhead C."/>
            <person name="Giersberg M."/>
            <person name="Gierski P."/>
            <person name="Hahnel U."/>
            <person name="Hartmann A."/>
            <person name="Jankowska D."/>
            <person name="Jubin C."/>
            <person name="Jung P."/>
            <person name="Lafontaine I."/>
            <person name="Leh-Louis V."/>
            <person name="Lemaire M."/>
            <person name="Marcet-Houben M."/>
            <person name="Mascher M."/>
            <person name="Morel G."/>
            <person name="Richard G.-F."/>
            <person name="Riechen J."/>
            <person name="Sacerdot C."/>
            <person name="Sarkar A."/>
            <person name="Savel G."/>
            <person name="Schacherer J."/>
            <person name="Sherman D."/>
            <person name="Straub M.-L."/>
            <person name="Stein N."/>
            <person name="Thierry A."/>
            <person name="Trautwein-Schult A."/>
            <person name="Westhof E."/>
            <person name="Worch S."/>
            <person name="Dujon B."/>
            <person name="Souciet J.-L."/>
            <person name="Wincker P."/>
            <person name="Scholz U."/>
            <person name="Neuveglise N."/>
        </authorList>
    </citation>
    <scope>NUCLEOTIDE SEQUENCE</scope>
    <source>
        <strain evidence="9">LS3</strain>
    </source>
</reference>
<organism evidence="9">
    <name type="scientific">Blastobotrys adeninivorans</name>
    <name type="common">Yeast</name>
    <name type="synonym">Arxula adeninivorans</name>
    <dbReference type="NCBI Taxonomy" id="409370"/>
    <lineage>
        <taxon>Eukaryota</taxon>
        <taxon>Fungi</taxon>
        <taxon>Dikarya</taxon>
        <taxon>Ascomycota</taxon>
        <taxon>Saccharomycotina</taxon>
        <taxon>Dipodascomycetes</taxon>
        <taxon>Dipodascales</taxon>
        <taxon>Trichomonascaceae</taxon>
        <taxon>Blastobotrys</taxon>
    </lineage>
</organism>
<evidence type="ECO:0000256" key="6">
    <source>
        <dbReference type="ARBA" id="ARBA00025804"/>
    </source>
</evidence>
<evidence type="ECO:0000256" key="2">
    <source>
        <dbReference type="ARBA" id="ARBA00022083"/>
    </source>
</evidence>
<evidence type="ECO:0000259" key="8">
    <source>
        <dbReference type="SMART" id="SM00662"/>
    </source>
</evidence>
<dbReference type="SUPFAM" id="SSF55257">
    <property type="entry name" value="RBP11-like subunits of RNA polymerase"/>
    <property type="match status" value="1"/>
</dbReference>
<dbReference type="AlphaFoldDB" id="A0A060T300"/>
<dbReference type="PANTHER" id="PTHR11800">
    <property type="entry name" value="DNA-DIRECTED RNA POLYMERASE"/>
    <property type="match status" value="1"/>
</dbReference>
<dbReference type="InterPro" id="IPR036603">
    <property type="entry name" value="RBP11-like"/>
</dbReference>
<dbReference type="InterPro" id="IPR011263">
    <property type="entry name" value="DNA-dir_RNA_pol_RpoA/D/Rpb3"/>
</dbReference>
<dbReference type="GO" id="GO:0005736">
    <property type="term" value="C:RNA polymerase I complex"/>
    <property type="evidence" value="ECO:0007669"/>
    <property type="project" value="TreeGrafter"/>
</dbReference>
<dbReference type="InterPro" id="IPR022842">
    <property type="entry name" value="RNAP_Rpo3/Rpb3/RPAC1"/>
</dbReference>
<dbReference type="InterPro" id="IPR011262">
    <property type="entry name" value="DNA-dir_RNA_pol_insert"/>
</dbReference>
<dbReference type="InterPro" id="IPR033901">
    <property type="entry name" value="RNAPI/III_AC40"/>
</dbReference>
<dbReference type="HAMAP" id="MF_00320">
    <property type="entry name" value="RNApol_arch_Rpo3"/>
    <property type="match status" value="1"/>
</dbReference>
<dbReference type="PhylomeDB" id="A0A060T300"/>
<evidence type="ECO:0000313" key="9">
    <source>
        <dbReference type="EMBL" id="CDP35495.1"/>
    </source>
</evidence>
<dbReference type="Pfam" id="PF01193">
    <property type="entry name" value="RNA_pol_L"/>
    <property type="match status" value="1"/>
</dbReference>
<gene>
    <name evidence="9" type="ORF">GNLVRS02_ARAD1C36894g</name>
</gene>
<dbReference type="CDD" id="cd07032">
    <property type="entry name" value="RNAP_I_II_AC40"/>
    <property type="match status" value="1"/>
</dbReference>
<dbReference type="Pfam" id="PF01000">
    <property type="entry name" value="RNA_pol_A_bac"/>
    <property type="match status" value="1"/>
</dbReference>
<evidence type="ECO:0000256" key="3">
    <source>
        <dbReference type="ARBA" id="ARBA00022478"/>
    </source>
</evidence>
<dbReference type="GO" id="GO:0006362">
    <property type="term" value="P:transcription elongation by RNA polymerase I"/>
    <property type="evidence" value="ECO:0007669"/>
    <property type="project" value="UniProtKB-ARBA"/>
</dbReference>
<proteinExistence type="inferred from homology"/>
<dbReference type="Gene3D" id="2.170.120.12">
    <property type="entry name" value="DNA-directed RNA polymerase, insert domain"/>
    <property type="match status" value="1"/>
</dbReference>
<sequence>MDRERNVVGIEHDRVTNVASTDFPGHYPGEDHSWDLEKFKKQFDVKIYNLGDLNAEFDLIGIDTSIANAFRRIMISEIPTVAFETVQVYNNTSIIHDEVLAQRIGLVPIKVDPDQLAWFDPEAVGVDEEGNPTGPINNFNTLRFSLNVRCERNPDAPKDCTDPKILYTHSNVYARDLKFEPFGGQEEWANVEILNPDILLAKLRPKQEIQLKALAILGIGSDHAKFSPVATATYRLLPRIDIQQPITGDEAVKFQKCFPKGVIDIDDKGKAYVKDARKDTVSREVLRHDEFKDKVKLGRQRDHFLFTVESTGAMQPAEIFMKSVVHLKNKAKELLSYDLVG</sequence>
<evidence type="ECO:0000256" key="1">
    <source>
        <dbReference type="ARBA" id="ARBA00004123"/>
    </source>
</evidence>
<dbReference type="GO" id="GO:0005666">
    <property type="term" value="C:RNA polymerase III complex"/>
    <property type="evidence" value="ECO:0007669"/>
    <property type="project" value="UniProtKB-ARBA"/>
</dbReference>
<comment type="similarity">
    <text evidence="6">Belongs to the archaeal Rpo3/eukaryotic RPB3 RNA polymerase subunit family.</text>
</comment>
<protein>
    <recommendedName>
        <fullName evidence="2">DNA-directed RNA polymerases I and III subunit RPAC1</fullName>
    </recommendedName>
    <alternativeName>
        <fullName evidence="7">DNA-directed RNA polymerases I and III 40 kDa polypeptide</fullName>
    </alternativeName>
</protein>
<reference evidence="9" key="1">
    <citation type="submission" date="2014-02" db="EMBL/GenBank/DDBJ databases">
        <authorList>
            <person name="Genoscope - CEA"/>
        </authorList>
    </citation>
    <scope>NUCLEOTIDE SEQUENCE</scope>
    <source>
        <strain evidence="9">LS3</strain>
    </source>
</reference>
<dbReference type="InterPro" id="IPR036643">
    <property type="entry name" value="RNApol_insert_sf"/>
</dbReference>
<dbReference type="PANTHER" id="PTHR11800:SF13">
    <property type="entry name" value="DNA-DIRECTED RNA POLYMERASES I AND III SUBUNIT RPAC1"/>
    <property type="match status" value="1"/>
</dbReference>
<dbReference type="EMBL" id="HG937693">
    <property type="protein sequence ID" value="CDP35495.1"/>
    <property type="molecule type" value="Genomic_DNA"/>
</dbReference>
<keyword evidence="4" id="KW-0804">Transcription</keyword>
<accession>A0A060T300</accession>
<keyword evidence="5" id="KW-0539">Nucleus</keyword>
<dbReference type="InterPro" id="IPR001514">
    <property type="entry name" value="DNA-dir_RNA_pol_30-40kDasu_CS"/>
</dbReference>
<comment type="subcellular location">
    <subcellularLocation>
        <location evidence="1">Nucleus</location>
    </subcellularLocation>
</comment>
<dbReference type="InterPro" id="IPR050518">
    <property type="entry name" value="Rpo3/RPB3_RNA_Pol_subunit"/>
</dbReference>
<evidence type="ECO:0000256" key="4">
    <source>
        <dbReference type="ARBA" id="ARBA00023163"/>
    </source>
</evidence>
<dbReference type="FunFam" id="3.30.1360.10:FF:000005">
    <property type="entry name" value="Dna-directed rna polymerases i and iii subunit"/>
    <property type="match status" value="1"/>
</dbReference>
<name>A0A060T300_BLAAD</name>
<dbReference type="Gene3D" id="3.30.1360.10">
    <property type="entry name" value="RNA polymerase, RBP11-like subunit"/>
    <property type="match status" value="1"/>
</dbReference>
<dbReference type="GO" id="GO:0006383">
    <property type="term" value="P:transcription by RNA polymerase III"/>
    <property type="evidence" value="ECO:0007669"/>
    <property type="project" value="UniProtKB-ARBA"/>
</dbReference>
<dbReference type="SUPFAM" id="SSF56553">
    <property type="entry name" value="Insert subdomain of RNA polymerase alpha subunit"/>
    <property type="match status" value="1"/>
</dbReference>
<dbReference type="SMART" id="SM00662">
    <property type="entry name" value="RPOLD"/>
    <property type="match status" value="1"/>
</dbReference>
<evidence type="ECO:0000256" key="5">
    <source>
        <dbReference type="ARBA" id="ARBA00023242"/>
    </source>
</evidence>
<dbReference type="GO" id="GO:0003677">
    <property type="term" value="F:DNA binding"/>
    <property type="evidence" value="ECO:0007669"/>
    <property type="project" value="InterPro"/>
</dbReference>
<dbReference type="GO" id="GO:0046983">
    <property type="term" value="F:protein dimerization activity"/>
    <property type="evidence" value="ECO:0007669"/>
    <property type="project" value="InterPro"/>
</dbReference>
<dbReference type="NCBIfam" id="NF001988">
    <property type="entry name" value="PRK00783.1"/>
    <property type="match status" value="1"/>
</dbReference>
<dbReference type="FunFam" id="2.170.120.12:FF:000003">
    <property type="entry name" value="Dna-directed rna polymerases i and iii subunit"/>
    <property type="match status" value="1"/>
</dbReference>
<feature type="domain" description="DNA-directed RNA polymerase RpoA/D/Rpb3-type" evidence="8">
    <location>
        <begin position="54"/>
        <end position="337"/>
    </location>
</feature>
<dbReference type="GO" id="GO:0003899">
    <property type="term" value="F:DNA-directed RNA polymerase activity"/>
    <property type="evidence" value="ECO:0007669"/>
    <property type="project" value="InterPro"/>
</dbReference>
<evidence type="ECO:0000256" key="7">
    <source>
        <dbReference type="ARBA" id="ARBA00081520"/>
    </source>
</evidence>
<dbReference type="PROSITE" id="PS00446">
    <property type="entry name" value="RNA_POL_D_30KD"/>
    <property type="match status" value="1"/>
</dbReference>